<reference evidence="2" key="1">
    <citation type="submission" date="2021-01" db="EMBL/GenBank/DDBJ databases">
        <title>Adiantum capillus-veneris genome.</title>
        <authorList>
            <person name="Fang Y."/>
            <person name="Liao Q."/>
        </authorList>
    </citation>
    <scope>NUCLEOTIDE SEQUENCE</scope>
    <source>
        <strain evidence="2">H3</strain>
        <tissue evidence="2">Leaf</tissue>
    </source>
</reference>
<dbReference type="OrthoDB" id="1991212at2759"/>
<protein>
    <submittedName>
        <fullName evidence="2">Uncharacterized protein</fullName>
    </submittedName>
</protein>
<name>A0A9D4V454_ADICA</name>
<accession>A0A9D4V454</accession>
<comment type="caution">
    <text evidence="2">The sequence shown here is derived from an EMBL/GenBank/DDBJ whole genome shotgun (WGS) entry which is preliminary data.</text>
</comment>
<gene>
    <name evidence="2" type="ORF">GOP47_0006712</name>
</gene>
<organism evidence="2 3">
    <name type="scientific">Adiantum capillus-veneris</name>
    <name type="common">Maidenhair fern</name>
    <dbReference type="NCBI Taxonomy" id="13818"/>
    <lineage>
        <taxon>Eukaryota</taxon>
        <taxon>Viridiplantae</taxon>
        <taxon>Streptophyta</taxon>
        <taxon>Embryophyta</taxon>
        <taxon>Tracheophyta</taxon>
        <taxon>Polypodiopsida</taxon>
        <taxon>Polypodiidae</taxon>
        <taxon>Polypodiales</taxon>
        <taxon>Pteridineae</taxon>
        <taxon>Pteridaceae</taxon>
        <taxon>Vittarioideae</taxon>
        <taxon>Adiantum</taxon>
    </lineage>
</organism>
<dbReference type="Proteomes" id="UP000886520">
    <property type="component" value="Chromosome 6"/>
</dbReference>
<feature type="compositionally biased region" description="Polar residues" evidence="1">
    <location>
        <begin position="439"/>
        <end position="449"/>
    </location>
</feature>
<proteinExistence type="predicted"/>
<feature type="compositionally biased region" description="Basic and acidic residues" evidence="1">
    <location>
        <begin position="95"/>
        <end position="122"/>
    </location>
</feature>
<feature type="compositionally biased region" description="Basic and acidic residues" evidence="1">
    <location>
        <begin position="461"/>
        <end position="470"/>
    </location>
</feature>
<feature type="compositionally biased region" description="Basic and acidic residues" evidence="1">
    <location>
        <begin position="9"/>
        <end position="49"/>
    </location>
</feature>
<evidence type="ECO:0000313" key="3">
    <source>
        <dbReference type="Proteomes" id="UP000886520"/>
    </source>
</evidence>
<sequence length="521" mass="53976">MGACSSKPKTTEFEGSMEPRKPTDAAADRPQETERGLENLADVHSKEAPAKVGEGGEAAHANTEAAQATPEPDSGIDEGLLKVVVSRSAEVSSDVLREKEAVQKEASDEFEQKESKVDGVSDEVVQKHDLDVGGVADSASVSVNGMDDKEAGLVDEAKTCEDKAVVSEETGSSQGDAAYVDKTVSPDEEEVLKTPEKRSIVVPEEEASSMLDPTESAGVESPITGVVLAVEPIKKVTIEEDVSKNVATEAEGASAHEDSQKHSKEAAESPALEDGDAGAGAVATKDVPKDVLALTSEAPPEAGGVDILAPTSAVETLAAVIALETLTPAEADPVKDGEEETSQPRGGAPNDATVDPSLATMDSKIDAEECPTDTKATNVPLDVVTAVGDGGSTDTLEMETPKTTKSADSGVSIIESKTEDAKEESVKDKDGLLVEDSDSNGPSQASTPEVNGDGGPTGETIPEREEKVEQLQESTVEALKETADKPHVEHMSSADVQFEDASDAPLKLEAGKSIESGQVPS</sequence>
<dbReference type="EMBL" id="JABFUD020000006">
    <property type="protein sequence ID" value="KAI5079041.1"/>
    <property type="molecule type" value="Genomic_DNA"/>
</dbReference>
<feature type="region of interest" description="Disordered" evidence="1">
    <location>
        <begin position="166"/>
        <end position="218"/>
    </location>
</feature>
<feature type="compositionally biased region" description="Basic and acidic residues" evidence="1">
    <location>
        <begin position="254"/>
        <end position="267"/>
    </location>
</feature>
<keyword evidence="3" id="KW-1185">Reference proteome</keyword>
<dbReference type="AlphaFoldDB" id="A0A9D4V454"/>
<feature type="region of interest" description="Disordered" evidence="1">
    <location>
        <begin position="238"/>
        <end position="284"/>
    </location>
</feature>
<feature type="compositionally biased region" description="Low complexity" evidence="1">
    <location>
        <begin position="58"/>
        <end position="68"/>
    </location>
</feature>
<feature type="compositionally biased region" description="Basic and acidic residues" evidence="1">
    <location>
        <begin position="478"/>
        <end position="492"/>
    </location>
</feature>
<feature type="region of interest" description="Disordered" evidence="1">
    <location>
        <begin position="325"/>
        <end position="521"/>
    </location>
</feature>
<feature type="compositionally biased region" description="Basic and acidic residues" evidence="1">
    <location>
        <begin position="416"/>
        <end position="432"/>
    </location>
</feature>
<evidence type="ECO:0000256" key="1">
    <source>
        <dbReference type="SAM" id="MobiDB-lite"/>
    </source>
</evidence>
<feature type="region of interest" description="Disordered" evidence="1">
    <location>
        <begin position="1"/>
        <end position="122"/>
    </location>
</feature>
<evidence type="ECO:0000313" key="2">
    <source>
        <dbReference type="EMBL" id="KAI5079041.1"/>
    </source>
</evidence>